<feature type="domain" description="LamG-like jellyroll fold" evidence="5">
    <location>
        <begin position="1640"/>
        <end position="1776"/>
    </location>
</feature>
<keyword evidence="7" id="KW-1185">Reference proteome</keyword>
<keyword evidence="2" id="KW-1015">Disulfide bond</keyword>
<protein>
    <recommendedName>
        <fullName evidence="5">LamG-like jellyroll fold domain-containing protein</fullName>
    </recommendedName>
</protein>
<dbReference type="PANTHER" id="PTHR43784:SF2">
    <property type="entry name" value="GDSL-LIKE LIPASE_ACYLHYDROLASE, PUTATIVE (AFU_ORTHOLOGUE AFUA_2G00820)-RELATED"/>
    <property type="match status" value="1"/>
</dbReference>
<dbReference type="EMBL" id="JAMYJR010000027">
    <property type="protein sequence ID" value="MCO8273671.1"/>
    <property type="molecule type" value="Genomic_DNA"/>
</dbReference>
<evidence type="ECO:0000313" key="7">
    <source>
        <dbReference type="Proteomes" id="UP001523369"/>
    </source>
</evidence>
<dbReference type="InterPro" id="IPR053140">
    <property type="entry name" value="GDSL_Rv0518-like"/>
</dbReference>
<name>A0ABT1DVI7_9ACTN</name>
<feature type="compositionally biased region" description="Basic and acidic residues" evidence="3">
    <location>
        <begin position="260"/>
        <end position="276"/>
    </location>
</feature>
<keyword evidence="1 4" id="KW-0732">Signal</keyword>
<feature type="region of interest" description="Disordered" evidence="3">
    <location>
        <begin position="251"/>
        <end position="283"/>
    </location>
</feature>
<evidence type="ECO:0000256" key="3">
    <source>
        <dbReference type="SAM" id="MobiDB-lite"/>
    </source>
</evidence>
<evidence type="ECO:0000259" key="5">
    <source>
        <dbReference type="SMART" id="SM00560"/>
    </source>
</evidence>
<evidence type="ECO:0000256" key="1">
    <source>
        <dbReference type="ARBA" id="ARBA00022729"/>
    </source>
</evidence>
<dbReference type="InterPro" id="IPR006558">
    <property type="entry name" value="LamG-like"/>
</dbReference>
<feature type="region of interest" description="Disordered" evidence="3">
    <location>
        <begin position="30"/>
        <end position="106"/>
    </location>
</feature>
<sequence>MSSRSSRRRRLSVTSTVAALLTVGAMGVPGTAQAQTPAAPAAPNPSPATADDADPVAAAVAQARRTGESVPVPSLTSESSTTSAAPDGKLTTTYSSSPERIRRDGEWVPIDTTLVKQPDGSYAPKAATTDVSIGAGGSTALVALKDGRTSLRFTWPGKLPVPSVSADTATYANVLPDVDLQVTADASGYSSMLVVKNARAAADPALQKIDFGLSGTGVKISGTRDGGAEAADTRTGETVFHTNTALMWDSSPAEDAAATTKKETGRSGLLRDERPGPGKLGGRRAQVKLTIGGGKQTLTPDRALLTARTTKFPVFIDPAWTGKKSQQNWARISSNGWNVYNSTAKTGAVSARIGLDDWDGGAGERARTYYQMDTSGVAGAEVSKATLYVVQRWAASCYNTAAVVYGTAAPSSWNAAGLSWGHEPRKKTGILSTLNGRETDCGTKDVRVTPASFEFNVLSYIKPNALSGATRATFLVEAANMNDKYHWKQLGYGGGARLSVEYSYRPYLYKNTGLPTASPSIYDMGRYLTTTSTPTLTAKGTNGVHNGSQENVLMRYEFYRGSQLIVSKNTGYSQYGQSWTIPRLQDGDYRWRAMPQNQSKLWGKKWTAWQNLTIDTVAPWAPKVKSTQFPSKQLGGAFSDKGTFQITPDKTGGHKDNITGYLFSLDGDLTNVTYKALPANQRITWSTGITTPVPGKIYYASADNAAGTGAAVLNGAAGPQFTPGTSGAHKLTVKAVDQAGSTSPQTAYVFYAGRSTPTFATATKLVNGGPATNTDGTTTTVPPATATTTGRVITQAAPAGAYFADGFQAVLSNNGTAKVAKNDTVTYSFNVPATGLWEVGVHLTTGTANGVYDLVLDKGKATAKTLLTGYDTYATTGETRFVNFGVLKDSSGKAMPLSQGVHTVTFTMTGKHADSAGYQSGIDLVRLAPTLTCPINNTTACLNNTAVSTLTAGTKPVVTAADADGAGASFEAADLKAAGWNPGSTVTVNGAAVKLPAAYGAGANDNMLASGQIVTVPSSGVVNQGNAVVFAGFATHGPVLGATGTITYAQESCGIKSQAYTLDSSADWTKIPAGDAALGFPRYNKSNATQVTAPVGVFAVSVPLQCPGAVVESITLPVVSTVAQAGAATLHFFGLGIRPTSITDSAHWVGSWSTAPDTAAVLTTAGAAAGLNGQTVRIPVRLSLATGGDAHKVRVHLSNSTGKTPVTFGAASFAIQDSAGGAAAAATPVALTFGGAASVTVPAGTDVVSDPVALTVPELTTVLVSLKVQGTLTALAGHRDGRTPIYTSAPDSADHTRERAATGFTRSTIVGLPFVSGVDVTTSATKPAGALVLFGDQTVNADTATADGVSQLDSRLATALAAAPDGDRVVPFGVLNQGTGRALLPAAAERIAGNAGGQVDRQILSQTGLRTVLISAGTSDLLACTGTADACATQVQDKLVALATQVQEYRSDDTVVLPAKVGAPKVYVATLPPFTASRTAAQETARDLVNAFILGTDDSTVLGGYADEAIDFASAVSTESSPTSDTVLADYLTNSAPNDLYYQALAQQYLDDSPFGDRADDSQTGGTDPTAAAIGAWRLDDGTGDNAKDVGHGTGPDRETHDAWLNQVGWGSGRLVGQVAGTFNGTSSYGQTDLKPNVTKSFSVSAWVRLTDKSADRAVFTRNAAGYAPLVLFYQKSTDRWLAQIPSAPAGDTVVWNDALSVEPAQEDVWTHLAAVYDSELNSLTLYVNGVAETSVEEVEPFNDADGATWIGRSGSTFFQGDIADLKVWARPVNPDEIDEAADAVPLVDWEFEDESTPGVAVDSTGLGHNGTMSAGVTSAPGRSDWNMVSANLNGTSGEVTSPALLRTDQSFSVAAWARLTQAGGDYTVIGQDGTQAGRFKLQYAQSCTCWSFATNDTDTATPAATRANGPAGAEVGVWTHLAGVYDAGAGVLKLYINGTEAATTPLTATPWNATGAFVAGRTRSAGQPSGWFPGDVDSVRAYQGVVAPELITELSQEP</sequence>
<comment type="caution">
    <text evidence="6">The sequence shown here is derived from an EMBL/GenBank/DDBJ whole genome shotgun (WGS) entry which is preliminary data.</text>
</comment>
<dbReference type="SMART" id="SM00560">
    <property type="entry name" value="LamGL"/>
    <property type="match status" value="2"/>
</dbReference>
<feature type="chain" id="PRO_5046074138" description="LamG-like jellyroll fold domain-containing protein" evidence="4">
    <location>
        <begin position="35"/>
        <end position="1999"/>
    </location>
</feature>
<dbReference type="Gene3D" id="2.60.120.200">
    <property type="match status" value="2"/>
</dbReference>
<dbReference type="PANTHER" id="PTHR43784">
    <property type="entry name" value="GDSL-LIKE LIPASE/ACYLHYDROLASE, PUTATIVE (AFU_ORTHOLOGUE AFUA_2G00820)-RELATED"/>
    <property type="match status" value="1"/>
</dbReference>
<proteinExistence type="predicted"/>
<dbReference type="InterPro" id="IPR013320">
    <property type="entry name" value="ConA-like_dom_sf"/>
</dbReference>
<gene>
    <name evidence="6" type="ORF">M1L60_24040</name>
</gene>
<evidence type="ECO:0000313" key="6">
    <source>
        <dbReference type="EMBL" id="MCO8273671.1"/>
    </source>
</evidence>
<dbReference type="RefSeq" id="WP_253239750.1">
    <property type="nucleotide sequence ID" value="NZ_JAMYJR010000027.1"/>
</dbReference>
<feature type="domain" description="LamG-like jellyroll fold" evidence="5">
    <location>
        <begin position="1850"/>
        <end position="1990"/>
    </location>
</feature>
<feature type="compositionally biased region" description="Low complexity" evidence="3">
    <location>
        <begin position="30"/>
        <end position="39"/>
    </location>
</feature>
<reference evidence="6 7" key="1">
    <citation type="submission" date="2022-06" db="EMBL/GenBank/DDBJ databases">
        <title>New Species of the Genus Actinoplanes, ActinopZanes ferrugineus.</title>
        <authorList>
            <person name="Ding P."/>
        </authorList>
    </citation>
    <scope>NUCLEOTIDE SEQUENCE [LARGE SCALE GENOMIC DNA]</scope>
    <source>
        <strain evidence="6 7">TRM88003</strain>
    </source>
</reference>
<dbReference type="Gene3D" id="2.60.120.260">
    <property type="entry name" value="Galactose-binding domain-like"/>
    <property type="match status" value="1"/>
</dbReference>
<dbReference type="Pfam" id="PF13385">
    <property type="entry name" value="Laminin_G_3"/>
    <property type="match status" value="2"/>
</dbReference>
<feature type="compositionally biased region" description="Low complexity" evidence="3">
    <location>
        <begin position="47"/>
        <end position="86"/>
    </location>
</feature>
<evidence type="ECO:0000256" key="2">
    <source>
        <dbReference type="ARBA" id="ARBA00023157"/>
    </source>
</evidence>
<organism evidence="6 7">
    <name type="scientific">Paractinoplanes aksuensis</name>
    <dbReference type="NCBI Taxonomy" id="2939490"/>
    <lineage>
        <taxon>Bacteria</taxon>
        <taxon>Bacillati</taxon>
        <taxon>Actinomycetota</taxon>
        <taxon>Actinomycetes</taxon>
        <taxon>Micromonosporales</taxon>
        <taxon>Micromonosporaceae</taxon>
        <taxon>Paractinoplanes</taxon>
    </lineage>
</organism>
<dbReference type="InterPro" id="IPR006311">
    <property type="entry name" value="TAT_signal"/>
</dbReference>
<evidence type="ECO:0000256" key="4">
    <source>
        <dbReference type="SAM" id="SignalP"/>
    </source>
</evidence>
<accession>A0ABT1DVI7</accession>
<dbReference type="Proteomes" id="UP001523369">
    <property type="component" value="Unassembled WGS sequence"/>
</dbReference>
<feature type="signal peptide" evidence="4">
    <location>
        <begin position="1"/>
        <end position="34"/>
    </location>
</feature>
<dbReference type="SUPFAM" id="SSF49899">
    <property type="entry name" value="Concanavalin A-like lectins/glucanases"/>
    <property type="match status" value="2"/>
</dbReference>
<dbReference type="PROSITE" id="PS51318">
    <property type="entry name" value="TAT"/>
    <property type="match status" value="1"/>
</dbReference>